<dbReference type="InterPro" id="IPR050321">
    <property type="entry name" value="Glycosyltr_2/OpgH_subfam"/>
</dbReference>
<dbReference type="GO" id="GO:0016020">
    <property type="term" value="C:membrane"/>
    <property type="evidence" value="ECO:0007669"/>
    <property type="project" value="UniProtKB-SubCell"/>
</dbReference>
<comment type="caution">
    <text evidence="8">The sequence shown here is derived from an EMBL/GenBank/DDBJ whole genome shotgun (WGS) entry which is preliminary data.</text>
</comment>
<keyword evidence="5 7" id="KW-1133">Transmembrane helix</keyword>
<evidence type="ECO:0000256" key="5">
    <source>
        <dbReference type="ARBA" id="ARBA00022989"/>
    </source>
</evidence>
<protein>
    <submittedName>
        <fullName evidence="8">Glycosyltransferase</fullName>
    </submittedName>
</protein>
<proteinExistence type="predicted"/>
<accession>A0A849I252</accession>
<evidence type="ECO:0000256" key="3">
    <source>
        <dbReference type="ARBA" id="ARBA00022679"/>
    </source>
</evidence>
<keyword evidence="3 8" id="KW-0808">Transferase</keyword>
<feature type="transmembrane region" description="Helical" evidence="7">
    <location>
        <begin position="196"/>
        <end position="216"/>
    </location>
</feature>
<gene>
    <name evidence="8" type="ORF">HJG44_04680</name>
</gene>
<feature type="transmembrane region" description="Helical" evidence="7">
    <location>
        <begin position="171"/>
        <end position="190"/>
    </location>
</feature>
<dbReference type="EMBL" id="JABEPP010000001">
    <property type="protein sequence ID" value="NNM71694.1"/>
    <property type="molecule type" value="Genomic_DNA"/>
</dbReference>
<feature type="transmembrane region" description="Helical" evidence="7">
    <location>
        <begin position="489"/>
        <end position="508"/>
    </location>
</feature>
<evidence type="ECO:0000256" key="2">
    <source>
        <dbReference type="ARBA" id="ARBA00022676"/>
    </source>
</evidence>
<evidence type="ECO:0000256" key="1">
    <source>
        <dbReference type="ARBA" id="ARBA00004141"/>
    </source>
</evidence>
<name>A0A849I252_9HYPH</name>
<dbReference type="GO" id="GO:0016757">
    <property type="term" value="F:glycosyltransferase activity"/>
    <property type="evidence" value="ECO:0007669"/>
    <property type="project" value="UniProtKB-KW"/>
</dbReference>
<dbReference type="PANTHER" id="PTHR43867">
    <property type="entry name" value="CELLULOSE SYNTHASE CATALYTIC SUBUNIT A [UDP-FORMING]"/>
    <property type="match status" value="1"/>
</dbReference>
<keyword evidence="4 7" id="KW-0812">Transmembrane</keyword>
<dbReference type="Gene3D" id="3.90.550.10">
    <property type="entry name" value="Spore Coat Polysaccharide Biosynthesis Protein SpsA, Chain A"/>
    <property type="match status" value="1"/>
</dbReference>
<evidence type="ECO:0000256" key="6">
    <source>
        <dbReference type="ARBA" id="ARBA00023136"/>
    </source>
</evidence>
<dbReference type="InterPro" id="IPR029044">
    <property type="entry name" value="Nucleotide-diphossugar_trans"/>
</dbReference>
<evidence type="ECO:0000313" key="9">
    <source>
        <dbReference type="Proteomes" id="UP000564885"/>
    </source>
</evidence>
<organism evidence="8 9">
    <name type="scientific">Enterovirga aerilata</name>
    <dbReference type="NCBI Taxonomy" id="2730920"/>
    <lineage>
        <taxon>Bacteria</taxon>
        <taxon>Pseudomonadati</taxon>
        <taxon>Pseudomonadota</taxon>
        <taxon>Alphaproteobacteria</taxon>
        <taxon>Hyphomicrobiales</taxon>
        <taxon>Methylobacteriaceae</taxon>
        <taxon>Enterovirga</taxon>
    </lineage>
</organism>
<keyword evidence="6 7" id="KW-0472">Membrane</keyword>
<reference evidence="8 9" key="1">
    <citation type="submission" date="2020-04" db="EMBL/GenBank/DDBJ databases">
        <title>Enterovirga sp. isolate from soil.</title>
        <authorList>
            <person name="Chea S."/>
            <person name="Kim D.-U."/>
        </authorList>
    </citation>
    <scope>NUCLEOTIDE SEQUENCE [LARGE SCALE GENOMIC DNA]</scope>
    <source>
        <strain evidence="8 9">DB1703</strain>
    </source>
</reference>
<dbReference type="SUPFAM" id="SSF53448">
    <property type="entry name" value="Nucleotide-diphospho-sugar transferases"/>
    <property type="match status" value="1"/>
</dbReference>
<feature type="transmembrane region" description="Helical" evidence="7">
    <location>
        <begin position="528"/>
        <end position="550"/>
    </location>
</feature>
<comment type="subcellular location">
    <subcellularLocation>
        <location evidence="1">Membrane</location>
        <topology evidence="1">Multi-pass membrane protein</topology>
    </subcellularLocation>
</comment>
<keyword evidence="2" id="KW-0328">Glycosyltransferase</keyword>
<evidence type="ECO:0000256" key="7">
    <source>
        <dbReference type="SAM" id="Phobius"/>
    </source>
</evidence>
<keyword evidence="9" id="KW-1185">Reference proteome</keyword>
<dbReference type="Pfam" id="PF13641">
    <property type="entry name" value="Glyco_tranf_2_3"/>
    <property type="match status" value="1"/>
</dbReference>
<dbReference type="PANTHER" id="PTHR43867:SF2">
    <property type="entry name" value="CELLULOSE SYNTHASE CATALYTIC SUBUNIT A [UDP-FORMING]"/>
    <property type="match status" value="1"/>
</dbReference>
<dbReference type="AlphaFoldDB" id="A0A849I252"/>
<evidence type="ECO:0000313" key="8">
    <source>
        <dbReference type="EMBL" id="NNM71694.1"/>
    </source>
</evidence>
<evidence type="ECO:0000256" key="4">
    <source>
        <dbReference type="ARBA" id="ARBA00022692"/>
    </source>
</evidence>
<dbReference type="Proteomes" id="UP000564885">
    <property type="component" value="Unassembled WGS sequence"/>
</dbReference>
<sequence>MQPETVDRQLPAEIAFLARHGVPAGRLAEAAALGAAWDVPADAALIRSGLLAECEFYRALAAETGLPFAGGPLPVHPRARLPEAVLAGLVPLATGDDARPGYAYAPHGRDVAEILARRAGLPAGFSITTPGAIRDSVIAARGSHVAALAADGLAARHPEFSYRGGASRLQLGLAYLAGLGSGLLSAWAPAESWACASIVLGGAFLGSTALRLAAALERVPVEPARPPPRIPDRDLPVYTVLIALHREARVVPRLLRAVAAIDYPAAKLDVKIVIEAGDAETAQALSSAPLPGFAEVIVAPEGEPRTKPRALNVALPLARGEFVTVYDAEDVPEPGQLRLAVSFFRRSPPEVACLQARLVIDNAHDGWLTRMFAIEYAALFDVTNPALARFDLPVPLGGTSNHFRRSVLQALGGWDAWNVTEDADLGFRLAAAGYRVADLPSATLEEAPHHLGAWLRQRTRWMKGFLQVSVTHSRRPWETLRRLGPLRAFGAWAMSFGTVASALGFPAFMVLAADALVTGRLLAADTPLAIASASVGATLFAAGLLAITIPPLEGVRRRGWSSLLPLVALMPVYYCLVSLAAWRGLLEFVLEPQRWNKTEHGLARTSRAGLLP</sequence>
<feature type="transmembrane region" description="Helical" evidence="7">
    <location>
        <begin position="562"/>
        <end position="582"/>
    </location>
</feature>